<dbReference type="InterPro" id="IPR057112">
    <property type="entry name" value="Phage_g100"/>
</dbReference>
<name>A0A0F9IUT6_9ZZZZ</name>
<gene>
    <name evidence="1" type="ORF">LCGC14_1535200</name>
</gene>
<organism evidence="1">
    <name type="scientific">marine sediment metagenome</name>
    <dbReference type="NCBI Taxonomy" id="412755"/>
    <lineage>
        <taxon>unclassified sequences</taxon>
        <taxon>metagenomes</taxon>
        <taxon>ecological metagenomes</taxon>
    </lineage>
</organism>
<sequence length="135" mass="15610">MRITDPSQLSVDMIIYNVHAFDNPKKASMTAIHKFKVIKFPITTSNDMQDFIEVVPYQEYIKVNFDDNTWDPKKSSFGIPHEEKSMQDMGIIPNKYNQHQTFDNLGDAKQYICSVLNLNITSRGAYDRAMKVLDI</sequence>
<protein>
    <submittedName>
        <fullName evidence="1">Uncharacterized protein</fullName>
    </submittedName>
</protein>
<reference evidence="1" key="1">
    <citation type="journal article" date="2015" name="Nature">
        <title>Complex archaea that bridge the gap between prokaryotes and eukaryotes.</title>
        <authorList>
            <person name="Spang A."/>
            <person name="Saw J.H."/>
            <person name="Jorgensen S.L."/>
            <person name="Zaremba-Niedzwiedzka K."/>
            <person name="Martijn J."/>
            <person name="Lind A.E."/>
            <person name="van Eijk R."/>
            <person name="Schleper C."/>
            <person name="Guy L."/>
            <person name="Ettema T.J."/>
        </authorList>
    </citation>
    <scope>NUCLEOTIDE SEQUENCE</scope>
</reference>
<evidence type="ECO:0000313" key="1">
    <source>
        <dbReference type="EMBL" id="KKM61093.1"/>
    </source>
</evidence>
<dbReference type="AlphaFoldDB" id="A0A0F9IUT6"/>
<accession>A0A0F9IUT6</accession>
<dbReference type="EMBL" id="LAZR01011553">
    <property type="protein sequence ID" value="KKM61093.1"/>
    <property type="molecule type" value="Genomic_DNA"/>
</dbReference>
<proteinExistence type="predicted"/>
<comment type="caution">
    <text evidence="1">The sequence shown here is derived from an EMBL/GenBank/DDBJ whole genome shotgun (WGS) entry which is preliminary data.</text>
</comment>
<dbReference type="Pfam" id="PF23772">
    <property type="entry name" value="Phage_g100"/>
    <property type="match status" value="1"/>
</dbReference>